<dbReference type="Gene3D" id="3.80.10.10">
    <property type="entry name" value="Ribonuclease Inhibitor"/>
    <property type="match status" value="3"/>
</dbReference>
<dbReference type="OrthoDB" id="333024at2759"/>
<gene>
    <name evidence="1" type="ORF">BC936DRAFT_140216</name>
</gene>
<dbReference type="InterPro" id="IPR001810">
    <property type="entry name" value="F-box_dom"/>
</dbReference>
<dbReference type="SMART" id="SM00368">
    <property type="entry name" value="LRR_RI"/>
    <property type="match status" value="10"/>
</dbReference>
<dbReference type="InterPro" id="IPR001611">
    <property type="entry name" value="Leu-rich_rpt"/>
</dbReference>
<dbReference type="AlphaFoldDB" id="A0A433AVS4"/>
<dbReference type="SUPFAM" id="SSF52047">
    <property type="entry name" value="RNI-like"/>
    <property type="match status" value="1"/>
</dbReference>
<evidence type="ECO:0000313" key="1">
    <source>
        <dbReference type="EMBL" id="RUP06798.1"/>
    </source>
</evidence>
<evidence type="ECO:0000313" key="2">
    <source>
        <dbReference type="Proteomes" id="UP000268093"/>
    </source>
</evidence>
<sequence length="587" mass="65422">MVGLLNRTFSSPIKSPRTKSPGSYERAKSYERHVTGEGDKVVQQFMRETATTRAIQTGNYLQIDDRDVDDLLKAWQSKGGTHTISELNYEDHRFGLDDAKLLAKIIKASAITNIRILRFLKTNLQGEALKTILKALRSSTTVTHLDLSDNSIGDKEAKYIGKLLAQNTVIQYLDLSGNLFSASGAKDIAKGLENNTALRRLFIQGNNFLAKGGVAFGKMLEKNKTLQHIDLGFNRLGSEGITALAKALKRNRCLESFGLDLNEMGFEGTLMFAEAMRLNRVLTHVYVPRNNVGDKGVTWLAAALQNNSTVRYLDLEGNSIGTRGNTEGGEALAALIRTNTTIRVLNLTANPIGDEGSLAIADALRDNTTLEKLILTNCNITLRGIEALSSSLKNNKSLQYLSLAENMHLGTEGHWLIADALRENLALKGLQLDYNVDDWQRLYNSIQTSLTRNHMHQRTKYSTACHILIIARVLLNGRPLSYGRPSWSSTRTERARASVRLHRSRNLADLPFEVYEAIFRALDTDDLLTLAEVRHIAHFATRKETLKDQVQRGTFLEITLGSYFATHEPEADGSDGLRKRLGNRRSR</sequence>
<dbReference type="PANTHER" id="PTHR24114">
    <property type="entry name" value="LEUCINE RICH REPEAT FAMILY PROTEIN"/>
    <property type="match status" value="1"/>
</dbReference>
<dbReference type="InterPro" id="IPR032675">
    <property type="entry name" value="LRR_dom_sf"/>
</dbReference>
<proteinExistence type="predicted"/>
<dbReference type="InterPro" id="IPR052394">
    <property type="entry name" value="LRR-containing"/>
</dbReference>
<keyword evidence="2" id="KW-1185">Reference proteome</keyword>
<dbReference type="PANTHER" id="PTHR24114:SF50">
    <property type="entry name" value="RNI-LIKE PROTEIN"/>
    <property type="match status" value="1"/>
</dbReference>
<dbReference type="PROSITE" id="PS50181">
    <property type="entry name" value="FBOX"/>
    <property type="match status" value="1"/>
</dbReference>
<reference evidence="1 2" key="1">
    <citation type="journal article" date="2018" name="New Phytol.">
        <title>Phylogenomics of Endogonaceae and evolution of mycorrhizas within Mucoromycota.</title>
        <authorList>
            <person name="Chang Y."/>
            <person name="Desiro A."/>
            <person name="Na H."/>
            <person name="Sandor L."/>
            <person name="Lipzen A."/>
            <person name="Clum A."/>
            <person name="Barry K."/>
            <person name="Grigoriev I.V."/>
            <person name="Martin F.M."/>
            <person name="Stajich J.E."/>
            <person name="Smith M.E."/>
            <person name="Bonito G."/>
            <person name="Spatafora J.W."/>
        </authorList>
    </citation>
    <scope>NUCLEOTIDE SEQUENCE [LARGE SCALE GENOMIC DNA]</scope>
    <source>
        <strain evidence="1 2">GMNB39</strain>
    </source>
</reference>
<dbReference type="Pfam" id="PF13516">
    <property type="entry name" value="LRR_6"/>
    <property type="match status" value="6"/>
</dbReference>
<protein>
    <submittedName>
        <fullName evidence="1">Uncharacterized protein</fullName>
    </submittedName>
</protein>
<dbReference type="EMBL" id="RBNI01016643">
    <property type="protein sequence ID" value="RUP06798.1"/>
    <property type="molecule type" value="Genomic_DNA"/>
</dbReference>
<comment type="caution">
    <text evidence="1">The sequence shown here is derived from an EMBL/GenBank/DDBJ whole genome shotgun (WGS) entry which is preliminary data.</text>
</comment>
<name>A0A433AVS4_9FUNG</name>
<organism evidence="1 2">
    <name type="scientific">Jimgerdemannia flammicorona</name>
    <dbReference type="NCBI Taxonomy" id="994334"/>
    <lineage>
        <taxon>Eukaryota</taxon>
        <taxon>Fungi</taxon>
        <taxon>Fungi incertae sedis</taxon>
        <taxon>Mucoromycota</taxon>
        <taxon>Mucoromycotina</taxon>
        <taxon>Endogonomycetes</taxon>
        <taxon>Endogonales</taxon>
        <taxon>Endogonaceae</taxon>
        <taxon>Jimgerdemannia</taxon>
    </lineage>
</organism>
<dbReference type="Proteomes" id="UP000268093">
    <property type="component" value="Unassembled WGS sequence"/>
</dbReference>
<accession>A0A433AVS4</accession>